<keyword evidence="2" id="KW-0472">Membrane</keyword>
<comment type="caution">
    <text evidence="3">The sequence shown here is derived from an EMBL/GenBank/DDBJ whole genome shotgun (WGS) entry which is preliminary data.</text>
</comment>
<feature type="region of interest" description="Disordered" evidence="1">
    <location>
        <begin position="623"/>
        <end position="651"/>
    </location>
</feature>
<dbReference type="Proteomes" id="UP000828390">
    <property type="component" value="Unassembled WGS sequence"/>
</dbReference>
<feature type="region of interest" description="Disordered" evidence="1">
    <location>
        <begin position="294"/>
        <end position="329"/>
    </location>
</feature>
<protein>
    <recommendedName>
        <fullName evidence="5">CUB domain-containing protein</fullName>
    </recommendedName>
</protein>
<evidence type="ECO:0000313" key="4">
    <source>
        <dbReference type="Proteomes" id="UP000828390"/>
    </source>
</evidence>
<proteinExistence type="predicted"/>
<evidence type="ECO:0000256" key="2">
    <source>
        <dbReference type="SAM" id="Phobius"/>
    </source>
</evidence>
<feature type="compositionally biased region" description="Basic and acidic residues" evidence="1">
    <location>
        <begin position="520"/>
        <end position="537"/>
    </location>
</feature>
<reference evidence="3" key="1">
    <citation type="journal article" date="2019" name="bioRxiv">
        <title>The Genome of the Zebra Mussel, Dreissena polymorpha: A Resource for Invasive Species Research.</title>
        <authorList>
            <person name="McCartney M.A."/>
            <person name="Auch B."/>
            <person name="Kono T."/>
            <person name="Mallez S."/>
            <person name="Zhang Y."/>
            <person name="Obille A."/>
            <person name="Becker A."/>
            <person name="Abrahante J.E."/>
            <person name="Garbe J."/>
            <person name="Badalamenti J.P."/>
            <person name="Herman A."/>
            <person name="Mangelson H."/>
            <person name="Liachko I."/>
            <person name="Sullivan S."/>
            <person name="Sone E.D."/>
            <person name="Koren S."/>
            <person name="Silverstein K.A.T."/>
            <person name="Beckman K.B."/>
            <person name="Gohl D.M."/>
        </authorList>
    </citation>
    <scope>NUCLEOTIDE SEQUENCE</scope>
    <source>
        <strain evidence="3">Duluth1</strain>
        <tissue evidence="3">Whole animal</tissue>
    </source>
</reference>
<keyword evidence="2" id="KW-1133">Transmembrane helix</keyword>
<evidence type="ECO:0000256" key="1">
    <source>
        <dbReference type="SAM" id="MobiDB-lite"/>
    </source>
</evidence>
<gene>
    <name evidence="3" type="ORF">DPMN_054625</name>
</gene>
<feature type="compositionally biased region" description="Low complexity" evidence="1">
    <location>
        <begin position="298"/>
        <end position="329"/>
    </location>
</feature>
<keyword evidence="4" id="KW-1185">Reference proteome</keyword>
<evidence type="ECO:0008006" key="5">
    <source>
        <dbReference type="Google" id="ProtNLM"/>
    </source>
</evidence>
<keyword evidence="2" id="KW-0812">Transmembrane</keyword>
<name>A0A9D4HRR5_DREPO</name>
<accession>A0A9D4HRR5</accession>
<organism evidence="3 4">
    <name type="scientific">Dreissena polymorpha</name>
    <name type="common">Zebra mussel</name>
    <name type="synonym">Mytilus polymorpha</name>
    <dbReference type="NCBI Taxonomy" id="45954"/>
    <lineage>
        <taxon>Eukaryota</taxon>
        <taxon>Metazoa</taxon>
        <taxon>Spiralia</taxon>
        <taxon>Lophotrochozoa</taxon>
        <taxon>Mollusca</taxon>
        <taxon>Bivalvia</taxon>
        <taxon>Autobranchia</taxon>
        <taxon>Heteroconchia</taxon>
        <taxon>Euheterodonta</taxon>
        <taxon>Imparidentia</taxon>
        <taxon>Neoheterodontei</taxon>
        <taxon>Myida</taxon>
        <taxon>Dreissenoidea</taxon>
        <taxon>Dreissenidae</taxon>
        <taxon>Dreissena</taxon>
    </lineage>
</organism>
<feature type="region of interest" description="Disordered" evidence="1">
    <location>
        <begin position="518"/>
        <end position="555"/>
    </location>
</feature>
<feature type="transmembrane region" description="Helical" evidence="2">
    <location>
        <begin position="352"/>
        <end position="375"/>
    </location>
</feature>
<feature type="compositionally biased region" description="Basic residues" evidence="1">
    <location>
        <begin position="639"/>
        <end position="651"/>
    </location>
</feature>
<reference evidence="3" key="2">
    <citation type="submission" date="2020-11" db="EMBL/GenBank/DDBJ databases">
        <authorList>
            <person name="McCartney M.A."/>
            <person name="Auch B."/>
            <person name="Kono T."/>
            <person name="Mallez S."/>
            <person name="Becker A."/>
            <person name="Gohl D.M."/>
            <person name="Silverstein K.A.T."/>
            <person name="Koren S."/>
            <person name="Bechman K.B."/>
            <person name="Herman A."/>
            <person name="Abrahante J.E."/>
            <person name="Garbe J."/>
        </authorList>
    </citation>
    <scope>NUCLEOTIDE SEQUENCE</scope>
    <source>
        <strain evidence="3">Duluth1</strain>
        <tissue evidence="3">Whole animal</tissue>
    </source>
</reference>
<sequence>MTYTWNIFVNAPMDAIPLIFIITACIGLPESEHKSSSACYGDQPLMNATCPRGDVIAIKSLKVAAMPKEFNCDTNFTNNCCDVYDPLKDCVFDHSYIGVNAYTTACNGNGDCQRRAERIDARLKCNSSQYLSYTNYMHIDYFCINDNRIVTMSDTCSTFTSRTTGKASYIQSPGFPDIKSTTVSCSCSIETDYCTSSLEVFALQMLLQPSTTSGNCSNATQYLNLTLSDGRTLIQWGCANQSVRITEHTVSDTYVVLNFRNSYTADGGSFWLGFKSSESTANISINCPPVEQQHCRPSTTTSVSTTTTTISTTTTTSPSTTTTAMTSTTTKQPITISTEGNTTQGSSDTKGLLIGIIVLGTILLLGLLILGILICMGRLQCKKASTSPENANGSVCKSKDSPFPPNDHFDVKTETSPAPSTSFYVPKPPIQASIRHLPTTIAITNTVAFETRTISTNTIRVDLRTTEMNTMYMETISVGINTEQEVKEEPKPNVILENKSTKALIRGSKIDKFMLNSKTPKREVESQTDARAEVEPTRKHKSRGTSTDYIPTIDHQTRGTSMTDITIKVIEDEQAFVKSVFVQPSSTAHDVTTSESMTSYEDEITSDHENADTALHIASRYYLPPSKTSFRGTRGKSAERKKGKRRSSYRH</sequence>
<evidence type="ECO:0000313" key="3">
    <source>
        <dbReference type="EMBL" id="KAH3728666.1"/>
    </source>
</evidence>
<dbReference type="EMBL" id="JAIWYP010000012">
    <property type="protein sequence ID" value="KAH3728666.1"/>
    <property type="molecule type" value="Genomic_DNA"/>
</dbReference>
<dbReference type="AlphaFoldDB" id="A0A9D4HRR5"/>